<dbReference type="InterPro" id="IPR001828">
    <property type="entry name" value="ANF_lig-bd_rcpt"/>
</dbReference>
<keyword evidence="3" id="KW-1133">Transmembrane helix</keyword>
<dbReference type="SUPFAM" id="SSF53822">
    <property type="entry name" value="Periplasmic binding protein-like I"/>
    <property type="match status" value="1"/>
</dbReference>
<comment type="subcellular location">
    <subcellularLocation>
        <location evidence="1">Membrane</location>
    </subcellularLocation>
</comment>
<proteinExistence type="predicted"/>
<evidence type="ECO:0000256" key="4">
    <source>
        <dbReference type="ARBA" id="ARBA00023136"/>
    </source>
</evidence>
<dbReference type="Gene3D" id="3.40.50.2300">
    <property type="match status" value="1"/>
</dbReference>
<organism evidence="6">
    <name type="scientific">Fagus sylvatica</name>
    <name type="common">Beechnut</name>
    <dbReference type="NCBI Taxonomy" id="28930"/>
    <lineage>
        <taxon>Eukaryota</taxon>
        <taxon>Viridiplantae</taxon>
        <taxon>Streptophyta</taxon>
        <taxon>Embryophyta</taxon>
        <taxon>Tracheophyta</taxon>
        <taxon>Spermatophyta</taxon>
        <taxon>Magnoliopsida</taxon>
        <taxon>eudicotyledons</taxon>
        <taxon>Gunneridae</taxon>
        <taxon>Pentapetalae</taxon>
        <taxon>rosids</taxon>
        <taxon>fabids</taxon>
        <taxon>Fagales</taxon>
        <taxon>Fagaceae</taxon>
        <taxon>Fagus</taxon>
    </lineage>
</organism>
<dbReference type="EMBL" id="OIVN01006354">
    <property type="protein sequence ID" value="SPD31297.1"/>
    <property type="molecule type" value="Genomic_DNA"/>
</dbReference>
<evidence type="ECO:0000256" key="1">
    <source>
        <dbReference type="ARBA" id="ARBA00004370"/>
    </source>
</evidence>
<dbReference type="Pfam" id="PF01094">
    <property type="entry name" value="ANF_receptor"/>
    <property type="match status" value="1"/>
</dbReference>
<protein>
    <recommendedName>
        <fullName evidence="5">Receptor ligand binding region domain-containing protein</fullName>
    </recommendedName>
</protein>
<evidence type="ECO:0000256" key="2">
    <source>
        <dbReference type="ARBA" id="ARBA00022692"/>
    </source>
</evidence>
<dbReference type="InterPro" id="IPR028082">
    <property type="entry name" value="Peripla_BP_I"/>
</dbReference>
<evidence type="ECO:0000313" key="6">
    <source>
        <dbReference type="EMBL" id="SPD31297.1"/>
    </source>
</evidence>
<evidence type="ECO:0000256" key="3">
    <source>
        <dbReference type="ARBA" id="ARBA00022989"/>
    </source>
</evidence>
<sequence length="237" mass="26420">MHVSCDFGFHKLIIVPPSRPNDSSSMATKISGLTPLHQTTLLKSDQHKESSFLTGLGRGSYSLSPFGTGMSTGYRSFPISHASWLFPMVFELLCISLLREQYQNSWFSVGWRAEMSWRCLTTVYGSTNNTLGKDHVKGIIGAILDPSSRIGKEQKVAMEMAIKDVFDKTNQSFDLQIKNSQREPVQAALAAWDLIKKQQVQAILGPHTWEEGSLVAEIGNQAQDPYDGYEECDLNLD</sequence>
<dbReference type="AlphaFoldDB" id="A0A2N9J176"/>
<dbReference type="InterPro" id="IPR015683">
    <property type="entry name" value="Ionotropic_Glu_rcpt"/>
</dbReference>
<evidence type="ECO:0000259" key="5">
    <source>
        <dbReference type="Pfam" id="PF01094"/>
    </source>
</evidence>
<feature type="domain" description="Receptor ligand binding region" evidence="5">
    <location>
        <begin position="155"/>
        <end position="225"/>
    </location>
</feature>
<dbReference type="PANTHER" id="PTHR34836:SF9">
    <property type="entry name" value="RECEPTOR LIGAND BINDING REGION DOMAIN-CONTAINING PROTEIN"/>
    <property type="match status" value="1"/>
</dbReference>
<accession>A0A2N9J176</accession>
<dbReference type="GO" id="GO:0016020">
    <property type="term" value="C:membrane"/>
    <property type="evidence" value="ECO:0007669"/>
    <property type="project" value="UniProtKB-SubCell"/>
</dbReference>
<dbReference type="PANTHER" id="PTHR34836">
    <property type="entry name" value="OS06G0188250 PROTEIN"/>
    <property type="match status" value="1"/>
</dbReference>
<reference evidence="6" key="1">
    <citation type="submission" date="2018-02" db="EMBL/GenBank/DDBJ databases">
        <authorList>
            <person name="Cohen D.B."/>
            <person name="Kent A.D."/>
        </authorList>
    </citation>
    <scope>NUCLEOTIDE SEQUENCE</scope>
</reference>
<keyword evidence="2" id="KW-0812">Transmembrane</keyword>
<gene>
    <name evidence="6" type="ORF">FSB_LOCUS59179</name>
</gene>
<name>A0A2N9J176_FAGSY</name>
<keyword evidence="4" id="KW-0472">Membrane</keyword>